<keyword evidence="2" id="KW-0472">Membrane</keyword>
<keyword evidence="2" id="KW-1133">Transmembrane helix</keyword>
<reference evidence="5" key="1">
    <citation type="submission" date="2015-07" db="EMBL/GenBank/DDBJ databases">
        <authorList>
            <person name="Rodrigo-Torres Lidia"/>
            <person name="Arahal R.David."/>
        </authorList>
    </citation>
    <scope>NUCLEOTIDE SEQUENCE [LARGE SCALE GENOMIC DNA]</scope>
    <source>
        <strain evidence="5">CECT 5112</strain>
    </source>
</reference>
<evidence type="ECO:0000259" key="3">
    <source>
        <dbReference type="Pfam" id="PF08327"/>
    </source>
</evidence>
<dbReference type="RefSeq" id="WP_082428951.1">
    <property type="nucleotide sequence ID" value="NZ_CXWD01000004.1"/>
</dbReference>
<dbReference type="SUPFAM" id="SSF55961">
    <property type="entry name" value="Bet v1-like"/>
    <property type="match status" value="1"/>
</dbReference>
<protein>
    <submittedName>
        <fullName evidence="4">Polyketide cyclase / dehydrase and lipid transport</fullName>
    </submittedName>
</protein>
<dbReference type="InterPro" id="IPR013538">
    <property type="entry name" value="ASHA1/2-like_C"/>
</dbReference>
<dbReference type="InterPro" id="IPR023393">
    <property type="entry name" value="START-like_dom_sf"/>
</dbReference>
<organism evidence="4 5">
    <name type="scientific">Roseibium alexandrii</name>
    <dbReference type="NCBI Taxonomy" id="388408"/>
    <lineage>
        <taxon>Bacteria</taxon>
        <taxon>Pseudomonadati</taxon>
        <taxon>Pseudomonadota</taxon>
        <taxon>Alphaproteobacteria</taxon>
        <taxon>Hyphomicrobiales</taxon>
        <taxon>Stappiaceae</taxon>
        <taxon>Roseibium</taxon>
    </lineage>
</organism>
<accession>A0A0M6ZYN5</accession>
<comment type="similarity">
    <text evidence="1">Belongs to the AHA1 family.</text>
</comment>
<proteinExistence type="inferred from homology"/>
<dbReference type="EMBL" id="CXWD01000004">
    <property type="protein sequence ID" value="CTQ67437.1"/>
    <property type="molecule type" value="Genomic_DNA"/>
</dbReference>
<feature type="transmembrane region" description="Helical" evidence="2">
    <location>
        <begin position="6"/>
        <end position="25"/>
    </location>
</feature>
<dbReference type="Pfam" id="PF08327">
    <property type="entry name" value="AHSA1"/>
    <property type="match status" value="1"/>
</dbReference>
<evidence type="ECO:0000313" key="5">
    <source>
        <dbReference type="Proteomes" id="UP000053235"/>
    </source>
</evidence>
<evidence type="ECO:0000256" key="2">
    <source>
        <dbReference type="SAM" id="Phobius"/>
    </source>
</evidence>
<evidence type="ECO:0000256" key="1">
    <source>
        <dbReference type="ARBA" id="ARBA00006817"/>
    </source>
</evidence>
<dbReference type="Proteomes" id="UP000053235">
    <property type="component" value="Unassembled WGS sequence"/>
</dbReference>
<dbReference type="AlphaFoldDB" id="A0A0M6ZYN5"/>
<name>A0A0M6ZYN5_9HYPH</name>
<gene>
    <name evidence="4" type="ORF">LAX5112_01391</name>
</gene>
<evidence type="ECO:0000313" key="4">
    <source>
        <dbReference type="EMBL" id="CTQ67437.1"/>
    </source>
</evidence>
<sequence length="184" mass="21660">MDILSLLVGLVFGGIISWAISYHFFSRSHNERNNEFEVLGRVPYEIDTVWEFVSNPGNFHHFLYDRSDEFEQQTIRPGATFVTHTNHNQSYRNYVVEWDPPHRFAWGHLREKWSYRLDLNERTNGTDVTVTRRFRFLTLQELILFKMFHADFGGDNGLTGLTEDTLARLESALHNFGMTRRSAK</sequence>
<feature type="domain" description="Activator of Hsp90 ATPase homologue 1/2-like C-terminal" evidence="3">
    <location>
        <begin position="45"/>
        <end position="132"/>
    </location>
</feature>
<keyword evidence="5" id="KW-1185">Reference proteome</keyword>
<dbReference type="Gene3D" id="3.30.530.20">
    <property type="match status" value="1"/>
</dbReference>
<dbReference type="OrthoDB" id="3779334at2"/>
<keyword evidence="2" id="KW-0812">Transmembrane</keyword>